<dbReference type="EMBL" id="MSCT01000010">
    <property type="protein sequence ID" value="OLF54204.1"/>
    <property type="molecule type" value="Genomic_DNA"/>
</dbReference>
<dbReference type="RefSeq" id="WP_075119748.1">
    <property type="nucleotide sequence ID" value="NZ_MSCT01000010.1"/>
</dbReference>
<evidence type="ECO:0000313" key="2">
    <source>
        <dbReference type="EMBL" id="OLF54204.1"/>
    </source>
</evidence>
<sequence length="644" mass="70573">MLKTALCAALALLGLPSGARAEPMQWSSIRDGSLYLRPAQPDTLRISWSPAWQSDANREKLYLLAPDGQLARQLDIRADQAYGEQDIALAPAADDYRLQIPGYSFRGFTVSHQDSTAAQFEPTKVHFSAEVRSGAELFFKVAAGERAILAGKYYGGVSLLQASRLSDGAKVRLALEQHGDYGQFDQVALPPAERDEVWRLSLGGAGKAAFWLDGTANLFAQDARQLQPLRLPRGEVRLHLQAPLLGPTPRLGIALPYAQPPSSTFGLLQAIDARAANFYSFVDVIEQEPEREIGFRRLYRERFNIDRDITLLAGTGRRPVLAADAQSLAGLDAWLADSARLPGQGLHYLAFADEPNLNYPDYATYAAYFDRMLAQVKANPEARAAGVRIAMPASSRLLDGPFRIGAGQRRGIDWARKLLARHGDDIDALAWHEWMVRDLLATRRYRDSVRAAAELVGLDATGRPRKALLLSQTNISSGPDLSPYQQDTHYAGLWWASVAINASADGQLDMLNWFQAADEPGYPKGMLAQRSASQFSLKPVAVAQQFIARHWLATVQALDNPAFEVDALAMREAGRHSLLGVNKAARAQAVSLEGPPELCRAAPFALSLLGPDDQPRAASVECRDGRVRFELPGETLFALTWNAL</sequence>
<feature type="signal peptide" evidence="1">
    <location>
        <begin position="1"/>
        <end position="21"/>
    </location>
</feature>
<name>A0A1Q8EQZ7_9PSED</name>
<organism evidence="2 3">
    <name type="scientific">Pseudomonas chlororaphis</name>
    <dbReference type="NCBI Taxonomy" id="587753"/>
    <lineage>
        <taxon>Bacteria</taxon>
        <taxon>Pseudomonadati</taxon>
        <taxon>Pseudomonadota</taxon>
        <taxon>Gammaproteobacteria</taxon>
        <taxon>Pseudomonadales</taxon>
        <taxon>Pseudomonadaceae</taxon>
        <taxon>Pseudomonas</taxon>
    </lineage>
</organism>
<protein>
    <submittedName>
        <fullName evidence="2">Uncharacterized protein</fullName>
    </submittedName>
</protein>
<accession>A0A1Q8EQZ7</accession>
<comment type="caution">
    <text evidence="2">The sequence shown here is derived from an EMBL/GenBank/DDBJ whole genome shotgun (WGS) entry which is preliminary data.</text>
</comment>
<dbReference type="Proteomes" id="UP000185578">
    <property type="component" value="Unassembled WGS sequence"/>
</dbReference>
<dbReference type="AlphaFoldDB" id="A0A1Q8EQZ7"/>
<evidence type="ECO:0000313" key="3">
    <source>
        <dbReference type="Proteomes" id="UP000185578"/>
    </source>
</evidence>
<dbReference type="SUPFAM" id="SSF51445">
    <property type="entry name" value="(Trans)glycosidases"/>
    <property type="match status" value="1"/>
</dbReference>
<proteinExistence type="predicted"/>
<gene>
    <name evidence="2" type="ORF">BTN82_14215</name>
</gene>
<keyword evidence="1" id="KW-0732">Signal</keyword>
<feature type="chain" id="PRO_5012954609" evidence="1">
    <location>
        <begin position="22"/>
        <end position="644"/>
    </location>
</feature>
<dbReference type="OrthoDB" id="6962799at2"/>
<evidence type="ECO:0000256" key="1">
    <source>
        <dbReference type="SAM" id="SignalP"/>
    </source>
</evidence>
<dbReference type="Gene3D" id="3.20.20.80">
    <property type="entry name" value="Glycosidases"/>
    <property type="match status" value="1"/>
</dbReference>
<reference evidence="2 3" key="1">
    <citation type="submission" date="2016-12" db="EMBL/GenBank/DDBJ databases">
        <authorList>
            <person name="Song W.-J."/>
            <person name="Kurnit D.M."/>
        </authorList>
    </citation>
    <scope>NUCLEOTIDE SEQUENCE [LARGE SCALE GENOMIC DNA]</scope>
    <source>
        <strain evidence="2 3">PCL1601</strain>
    </source>
</reference>
<dbReference type="InterPro" id="IPR017853">
    <property type="entry name" value="GH"/>
</dbReference>